<accession>A0A382X6R9</accession>
<organism evidence="1">
    <name type="scientific">marine metagenome</name>
    <dbReference type="NCBI Taxonomy" id="408172"/>
    <lineage>
        <taxon>unclassified sequences</taxon>
        <taxon>metagenomes</taxon>
        <taxon>ecological metagenomes</taxon>
    </lineage>
</organism>
<dbReference type="EMBL" id="UINC01165273">
    <property type="protein sequence ID" value="SVD66574.1"/>
    <property type="molecule type" value="Genomic_DNA"/>
</dbReference>
<protein>
    <submittedName>
        <fullName evidence="1">Uncharacterized protein</fullName>
    </submittedName>
</protein>
<reference evidence="1" key="1">
    <citation type="submission" date="2018-05" db="EMBL/GenBank/DDBJ databases">
        <authorList>
            <person name="Lanie J.A."/>
            <person name="Ng W.-L."/>
            <person name="Kazmierczak K.M."/>
            <person name="Andrzejewski T.M."/>
            <person name="Davidsen T.M."/>
            <person name="Wayne K.J."/>
            <person name="Tettelin H."/>
            <person name="Glass J.I."/>
            <person name="Rusch D."/>
            <person name="Podicherti R."/>
            <person name="Tsui H.-C.T."/>
            <person name="Winkler M.E."/>
        </authorList>
    </citation>
    <scope>NUCLEOTIDE SEQUENCE</scope>
</reference>
<gene>
    <name evidence="1" type="ORF">METZ01_LOCUS419428</name>
</gene>
<proteinExistence type="predicted"/>
<evidence type="ECO:0000313" key="1">
    <source>
        <dbReference type="EMBL" id="SVD66574.1"/>
    </source>
</evidence>
<dbReference type="AlphaFoldDB" id="A0A382X6R9"/>
<feature type="non-terminal residue" evidence="1">
    <location>
        <position position="1"/>
    </location>
</feature>
<name>A0A382X6R9_9ZZZZ</name>
<sequence length="99" mass="11815">GLKWNDFWFKTEGVIDDYKPFLINEEKKNKWQSVLEDCPEQFDTQSWLNVFSSKYPTMTERTGKQWLKECSESPMANKLSHGLYKKNLRLITESDMDEL</sequence>